<dbReference type="InterPro" id="IPR018490">
    <property type="entry name" value="cNMP-bd_dom_sf"/>
</dbReference>
<dbReference type="GO" id="GO:0016301">
    <property type="term" value="F:kinase activity"/>
    <property type="evidence" value="ECO:0007669"/>
    <property type="project" value="UniProtKB-KW"/>
</dbReference>
<dbReference type="STRING" id="393003.SAMN05660461_5729"/>
<feature type="domain" description="Cyclic nucleotide-binding" evidence="1">
    <location>
        <begin position="10"/>
        <end position="112"/>
    </location>
</feature>
<proteinExistence type="predicted"/>
<dbReference type="SUPFAM" id="SSF51206">
    <property type="entry name" value="cAMP-binding domain-like"/>
    <property type="match status" value="1"/>
</dbReference>
<accession>A0A1T5PAY2</accession>
<dbReference type="CDD" id="cd00038">
    <property type="entry name" value="CAP_ED"/>
    <property type="match status" value="1"/>
</dbReference>
<reference evidence="2 3" key="1">
    <citation type="submission" date="2017-02" db="EMBL/GenBank/DDBJ databases">
        <authorList>
            <person name="Peterson S.W."/>
        </authorList>
    </citation>
    <scope>NUCLEOTIDE SEQUENCE [LARGE SCALE GENOMIC DNA]</scope>
    <source>
        <strain evidence="2 3">DSM 18108</strain>
    </source>
</reference>
<organism evidence="2 3">
    <name type="scientific">Chitinophaga ginsengisegetis</name>
    <dbReference type="NCBI Taxonomy" id="393003"/>
    <lineage>
        <taxon>Bacteria</taxon>
        <taxon>Pseudomonadati</taxon>
        <taxon>Bacteroidota</taxon>
        <taxon>Chitinophagia</taxon>
        <taxon>Chitinophagales</taxon>
        <taxon>Chitinophagaceae</taxon>
        <taxon>Chitinophaga</taxon>
    </lineage>
</organism>
<evidence type="ECO:0000313" key="3">
    <source>
        <dbReference type="Proteomes" id="UP000190166"/>
    </source>
</evidence>
<dbReference type="Proteomes" id="UP000190166">
    <property type="component" value="Unassembled WGS sequence"/>
</dbReference>
<dbReference type="Pfam" id="PF00027">
    <property type="entry name" value="cNMP_binding"/>
    <property type="match status" value="1"/>
</dbReference>
<gene>
    <name evidence="2" type="ORF">SAMN05660461_5729</name>
</gene>
<dbReference type="AlphaFoldDB" id="A0A1T5PAY2"/>
<dbReference type="SMART" id="SM00100">
    <property type="entry name" value="cNMP"/>
    <property type="match status" value="1"/>
</dbReference>
<keyword evidence="2" id="KW-0808">Transferase</keyword>
<protein>
    <submittedName>
        <fullName evidence="2">cAMP-binding domain of CRP or a regulatory subunit of cAMP-dependent protein kinases</fullName>
    </submittedName>
</protein>
<dbReference type="EMBL" id="FUZZ01000005">
    <property type="protein sequence ID" value="SKD09836.1"/>
    <property type="molecule type" value="Genomic_DNA"/>
</dbReference>
<dbReference type="RefSeq" id="WP_079472976.1">
    <property type="nucleotide sequence ID" value="NZ_FUZZ01000005.1"/>
</dbReference>
<sequence>MDTLFALLSQLGPVSEELKSQISAKLQFAKFKRKQTILWQGNVCDNLFFVSKGLLRAYYEKDNEEITSWFMMENDFIISVLSFFRRIKSYESIEALESCELIYITYDDLMELYANSLEFNIIGRKLTEHYYCKSEERLLAIRKQTALEKYEFLMQNYPDLTQRVPSKYIASYLGITQETFSRIKAIY</sequence>
<name>A0A1T5PAY2_9BACT</name>
<keyword evidence="2" id="KW-0418">Kinase</keyword>
<keyword evidence="3" id="KW-1185">Reference proteome</keyword>
<evidence type="ECO:0000313" key="2">
    <source>
        <dbReference type="EMBL" id="SKD09836.1"/>
    </source>
</evidence>
<dbReference type="InterPro" id="IPR014710">
    <property type="entry name" value="RmlC-like_jellyroll"/>
</dbReference>
<dbReference type="Gene3D" id="2.60.120.10">
    <property type="entry name" value="Jelly Rolls"/>
    <property type="match status" value="1"/>
</dbReference>
<evidence type="ECO:0000259" key="1">
    <source>
        <dbReference type="PROSITE" id="PS50042"/>
    </source>
</evidence>
<dbReference type="InterPro" id="IPR000595">
    <property type="entry name" value="cNMP-bd_dom"/>
</dbReference>
<dbReference type="PROSITE" id="PS50042">
    <property type="entry name" value="CNMP_BINDING_3"/>
    <property type="match status" value="1"/>
</dbReference>